<organism evidence="2 3">
    <name type="scientific">Ricinus communis</name>
    <name type="common">Castor bean</name>
    <dbReference type="NCBI Taxonomy" id="3988"/>
    <lineage>
        <taxon>Eukaryota</taxon>
        <taxon>Viridiplantae</taxon>
        <taxon>Streptophyta</taxon>
        <taxon>Embryophyta</taxon>
        <taxon>Tracheophyta</taxon>
        <taxon>Spermatophyta</taxon>
        <taxon>Magnoliopsida</taxon>
        <taxon>eudicotyledons</taxon>
        <taxon>Gunneridae</taxon>
        <taxon>Pentapetalae</taxon>
        <taxon>rosids</taxon>
        <taxon>fabids</taxon>
        <taxon>Malpighiales</taxon>
        <taxon>Euphorbiaceae</taxon>
        <taxon>Acalyphoideae</taxon>
        <taxon>Acalypheae</taxon>
        <taxon>Ricinus</taxon>
    </lineage>
</organism>
<evidence type="ECO:0000313" key="3">
    <source>
        <dbReference type="Proteomes" id="UP000008311"/>
    </source>
</evidence>
<feature type="compositionally biased region" description="Basic and acidic residues" evidence="1">
    <location>
        <begin position="34"/>
        <end position="45"/>
    </location>
</feature>
<sequence length="58" mass="6301">MATGNKAESSVGAQAGIDSIEGTTTSRGKGSHYARKDLVPRSNPREHWKKVWPSVYLS</sequence>
<accession>B9SK08</accession>
<gene>
    <name evidence="2" type="ORF">RCOM_0720650</name>
</gene>
<reference evidence="3" key="1">
    <citation type="journal article" date="2010" name="Nat. Biotechnol.">
        <title>Draft genome sequence of the oilseed species Ricinus communis.</title>
        <authorList>
            <person name="Chan A.P."/>
            <person name="Crabtree J."/>
            <person name="Zhao Q."/>
            <person name="Lorenzi H."/>
            <person name="Orvis J."/>
            <person name="Puiu D."/>
            <person name="Melake-Berhan A."/>
            <person name="Jones K.M."/>
            <person name="Redman J."/>
            <person name="Chen G."/>
            <person name="Cahoon E.B."/>
            <person name="Gedil M."/>
            <person name="Stanke M."/>
            <person name="Haas B.J."/>
            <person name="Wortman J.R."/>
            <person name="Fraser-Liggett C.M."/>
            <person name="Ravel J."/>
            <person name="Rabinowicz P.D."/>
        </authorList>
    </citation>
    <scope>NUCLEOTIDE SEQUENCE [LARGE SCALE GENOMIC DNA]</scope>
    <source>
        <strain evidence="3">cv. Hale</strain>
    </source>
</reference>
<feature type="compositionally biased region" description="Polar residues" evidence="1">
    <location>
        <begin position="1"/>
        <end position="12"/>
    </location>
</feature>
<name>B9SK08_RICCO</name>
<keyword evidence="3" id="KW-1185">Reference proteome</keyword>
<feature type="region of interest" description="Disordered" evidence="1">
    <location>
        <begin position="1"/>
        <end position="45"/>
    </location>
</feature>
<protein>
    <submittedName>
        <fullName evidence="2">Uncharacterized protein</fullName>
    </submittedName>
</protein>
<proteinExistence type="predicted"/>
<dbReference type="AlphaFoldDB" id="B9SK08"/>
<evidence type="ECO:0000256" key="1">
    <source>
        <dbReference type="SAM" id="MobiDB-lite"/>
    </source>
</evidence>
<evidence type="ECO:0000313" key="2">
    <source>
        <dbReference type="EMBL" id="EEF36063.1"/>
    </source>
</evidence>
<dbReference type="EMBL" id="EQ973995">
    <property type="protein sequence ID" value="EEF36063.1"/>
    <property type="molecule type" value="Genomic_DNA"/>
</dbReference>
<dbReference type="InParanoid" id="B9SK08"/>
<dbReference type="Proteomes" id="UP000008311">
    <property type="component" value="Unassembled WGS sequence"/>
</dbReference>